<dbReference type="InterPro" id="IPR013424">
    <property type="entry name" value="Ice-binding_C"/>
</dbReference>
<keyword evidence="4" id="KW-1185">Reference proteome</keyword>
<sequence length="208" mass="21440">MIFVAKAAAVASLLLGAALPAHAAVTFDFLQTSYSVPGQPDSSDTGRVNGQLVVSDEAYASGYTIAREQAAGIRTIEQTAALESISFQFGPENISNARFAFLPNPLSTFATSYRVLVDLVAAPFSLPTGRIFFRDVNVLVDFTLAGATGSGFGGLIGTGNCTGDGCAFTTQTVQTGGVTPTPVPEPASLALFGLGLAGLSLVRRKRTA</sequence>
<evidence type="ECO:0000313" key="3">
    <source>
        <dbReference type="EMBL" id="MFC0384305.1"/>
    </source>
</evidence>
<reference evidence="3 4" key="1">
    <citation type="submission" date="2024-09" db="EMBL/GenBank/DDBJ databases">
        <authorList>
            <person name="Sun Q."/>
            <person name="Mori K."/>
        </authorList>
    </citation>
    <scope>NUCLEOTIDE SEQUENCE [LARGE SCALE GENOMIC DNA]</scope>
    <source>
        <strain evidence="3 4">CCM 7468</strain>
    </source>
</reference>
<feature type="domain" description="Ice-binding protein C-terminal" evidence="2">
    <location>
        <begin position="182"/>
        <end position="204"/>
    </location>
</feature>
<feature type="chain" id="PRO_5046751585" evidence="1">
    <location>
        <begin position="24"/>
        <end position="208"/>
    </location>
</feature>
<dbReference type="NCBIfam" id="TIGR02595">
    <property type="entry name" value="PEP_CTERM"/>
    <property type="match status" value="1"/>
</dbReference>
<evidence type="ECO:0000256" key="1">
    <source>
        <dbReference type="SAM" id="SignalP"/>
    </source>
</evidence>
<feature type="signal peptide" evidence="1">
    <location>
        <begin position="1"/>
        <end position="23"/>
    </location>
</feature>
<evidence type="ECO:0000313" key="4">
    <source>
        <dbReference type="Proteomes" id="UP001589789"/>
    </source>
</evidence>
<evidence type="ECO:0000259" key="2">
    <source>
        <dbReference type="Pfam" id="PF07589"/>
    </source>
</evidence>
<comment type="caution">
    <text evidence="3">The sequence shown here is derived from an EMBL/GenBank/DDBJ whole genome shotgun (WGS) entry which is preliminary data.</text>
</comment>
<protein>
    <submittedName>
        <fullName evidence="3">PEP-CTERM sorting domain-containing protein</fullName>
    </submittedName>
</protein>
<dbReference type="Proteomes" id="UP001589789">
    <property type="component" value="Unassembled WGS sequence"/>
</dbReference>
<organism evidence="3 4">
    <name type="scientific">Muricoccus vinaceus</name>
    <dbReference type="NCBI Taxonomy" id="424704"/>
    <lineage>
        <taxon>Bacteria</taxon>
        <taxon>Pseudomonadati</taxon>
        <taxon>Pseudomonadota</taxon>
        <taxon>Alphaproteobacteria</taxon>
        <taxon>Acetobacterales</taxon>
        <taxon>Roseomonadaceae</taxon>
        <taxon>Muricoccus</taxon>
    </lineage>
</organism>
<proteinExistence type="predicted"/>
<keyword evidence="1" id="KW-0732">Signal</keyword>
<gene>
    <name evidence="3" type="ORF">ACFFIC_01925</name>
</gene>
<name>A0ABV6IL17_9PROT</name>
<accession>A0ABV6IL17</accession>
<dbReference type="EMBL" id="JBHLVZ010000002">
    <property type="protein sequence ID" value="MFC0384305.1"/>
    <property type="molecule type" value="Genomic_DNA"/>
</dbReference>
<dbReference type="Pfam" id="PF07589">
    <property type="entry name" value="PEP-CTERM"/>
    <property type="match status" value="1"/>
</dbReference>
<dbReference type="RefSeq" id="WP_377048345.1">
    <property type="nucleotide sequence ID" value="NZ_JBHLVZ010000002.1"/>
</dbReference>